<organism evidence="2 3">
    <name type="scientific">Exiguobacterium profundum</name>
    <dbReference type="NCBI Taxonomy" id="307643"/>
    <lineage>
        <taxon>Bacteria</taxon>
        <taxon>Bacillati</taxon>
        <taxon>Bacillota</taxon>
        <taxon>Bacilli</taxon>
        <taxon>Bacillales</taxon>
        <taxon>Bacillales Family XII. Incertae Sedis</taxon>
        <taxon>Exiguobacterium</taxon>
    </lineage>
</organism>
<sequence>MNKKLDPYWKLFIVCMIMIILIIAVPGIYNIYQNESEYQSGSGSIEDTFQSAYDQGYSEENAIEVLEHVIYNQERGDQIGYDVYELKKRSEYTFYVRTELMEIELEIKDGDGHTSYRLTEWHSGRELVVSVDY</sequence>
<feature type="transmembrane region" description="Helical" evidence="1">
    <location>
        <begin position="12"/>
        <end position="32"/>
    </location>
</feature>
<name>A0ABY8B3Y1_9BACL</name>
<dbReference type="RefSeq" id="WP_275060350.1">
    <property type="nucleotide sequence ID" value="NZ_CP109617.1"/>
</dbReference>
<gene>
    <name evidence="2" type="ORF">OE059_03265</name>
</gene>
<keyword evidence="3" id="KW-1185">Reference proteome</keyword>
<evidence type="ECO:0000256" key="1">
    <source>
        <dbReference type="SAM" id="Phobius"/>
    </source>
</evidence>
<protein>
    <submittedName>
        <fullName evidence="2">Uncharacterized protein</fullName>
    </submittedName>
</protein>
<keyword evidence="1" id="KW-1133">Transmembrane helix</keyword>
<keyword evidence="1" id="KW-0472">Membrane</keyword>
<dbReference type="Proteomes" id="UP001219957">
    <property type="component" value="Chromosome"/>
</dbReference>
<dbReference type="EMBL" id="CP109617">
    <property type="protein sequence ID" value="WED55891.1"/>
    <property type="molecule type" value="Genomic_DNA"/>
</dbReference>
<evidence type="ECO:0000313" key="3">
    <source>
        <dbReference type="Proteomes" id="UP001219957"/>
    </source>
</evidence>
<proteinExistence type="predicted"/>
<keyword evidence="1" id="KW-0812">Transmembrane</keyword>
<evidence type="ECO:0000313" key="2">
    <source>
        <dbReference type="EMBL" id="WED55891.1"/>
    </source>
</evidence>
<reference evidence="2 3" key="1">
    <citation type="submission" date="2022-10" db="EMBL/GenBank/DDBJ databases">
        <title>Complete genome sequence of Exiguobacterium profundum TSS-3 isolated from an extremely saline-alkaline spring located in Ixtapa, Chiapas-Mexico.</title>
        <authorList>
            <person name="Rincon-Rosales R."/>
            <person name="Rogel M.A."/>
            <person name="Rincon-Molina C.I."/>
            <person name="Guerrero G."/>
            <person name="Manzano-Gomez L.A."/>
            <person name="Lopez-Lopez A."/>
            <person name="Rincon Molina F.A."/>
            <person name="Martinez-Romero E."/>
        </authorList>
    </citation>
    <scope>NUCLEOTIDE SEQUENCE [LARGE SCALE GENOMIC DNA]</scope>
    <source>
        <strain evidence="2 3">TSS-3</strain>
    </source>
</reference>
<accession>A0ABY8B3Y1</accession>